<proteinExistence type="predicted"/>
<dbReference type="InterPro" id="IPR039422">
    <property type="entry name" value="MarR/SlyA-like"/>
</dbReference>
<evidence type="ECO:0000313" key="3">
    <source>
        <dbReference type="Proteomes" id="UP000602395"/>
    </source>
</evidence>
<dbReference type="InterPro" id="IPR036388">
    <property type="entry name" value="WH-like_DNA-bd_sf"/>
</dbReference>
<organism evidence="2 3">
    <name type="scientific">Gordonia hankookensis</name>
    <dbReference type="NCBI Taxonomy" id="589403"/>
    <lineage>
        <taxon>Bacteria</taxon>
        <taxon>Bacillati</taxon>
        <taxon>Actinomycetota</taxon>
        <taxon>Actinomycetes</taxon>
        <taxon>Mycobacteriales</taxon>
        <taxon>Gordoniaceae</taxon>
        <taxon>Gordonia</taxon>
    </lineage>
</organism>
<dbReference type="Proteomes" id="UP000602395">
    <property type="component" value="Unassembled WGS sequence"/>
</dbReference>
<reference evidence="2 3" key="1">
    <citation type="submission" date="2020-09" db="EMBL/GenBank/DDBJ databases">
        <title>Novel species in genus Gordonia.</title>
        <authorList>
            <person name="Zhang G."/>
        </authorList>
    </citation>
    <scope>NUCLEOTIDE SEQUENCE [LARGE SCALE GENOMIC DNA]</scope>
    <source>
        <strain evidence="2 3">ON-33</strain>
    </source>
</reference>
<evidence type="ECO:0000313" key="2">
    <source>
        <dbReference type="EMBL" id="MBD1320437.1"/>
    </source>
</evidence>
<keyword evidence="3" id="KW-1185">Reference proteome</keyword>
<name>A0ABR7WCA9_9ACTN</name>
<dbReference type="EMBL" id="JACWMS010000002">
    <property type="protein sequence ID" value="MBD1320437.1"/>
    <property type="molecule type" value="Genomic_DNA"/>
</dbReference>
<evidence type="ECO:0000259" key="1">
    <source>
        <dbReference type="PROSITE" id="PS50995"/>
    </source>
</evidence>
<dbReference type="SUPFAM" id="SSF46785">
    <property type="entry name" value="Winged helix' DNA-binding domain"/>
    <property type="match status" value="1"/>
</dbReference>
<dbReference type="InterPro" id="IPR000835">
    <property type="entry name" value="HTH_MarR-typ"/>
</dbReference>
<accession>A0ABR7WCA9</accession>
<dbReference type="PROSITE" id="PS50995">
    <property type="entry name" value="HTH_MARR_2"/>
    <property type="match status" value="1"/>
</dbReference>
<dbReference type="PANTHER" id="PTHR33164:SF94">
    <property type="entry name" value="TRANSCRIPTIONAL REGULATORY PROTEIN-RELATED"/>
    <property type="match status" value="1"/>
</dbReference>
<gene>
    <name evidence="2" type="ORF">IDF66_12670</name>
</gene>
<dbReference type="InterPro" id="IPR036390">
    <property type="entry name" value="WH_DNA-bd_sf"/>
</dbReference>
<sequence length="166" mass="17701">MQTNGRPGPRDRLDGPTASDVDTLQLATRDLVGIALRSVAATTGDVSLAQFRMLWTLAVIGPSSSAQVANALGVGASSVTRLADRLQHSGYLERGSEPTNRRVVTLDLTTAGHELVKRVLQWRKDELTRILSLLGPDVRAGLVDGLHAMHQGVGEEYASETGPLPL</sequence>
<dbReference type="SMART" id="SM00347">
    <property type="entry name" value="HTH_MARR"/>
    <property type="match status" value="1"/>
</dbReference>
<dbReference type="Gene3D" id="1.10.10.10">
    <property type="entry name" value="Winged helix-like DNA-binding domain superfamily/Winged helix DNA-binding domain"/>
    <property type="match status" value="1"/>
</dbReference>
<dbReference type="PANTHER" id="PTHR33164">
    <property type="entry name" value="TRANSCRIPTIONAL REGULATOR, MARR FAMILY"/>
    <property type="match status" value="1"/>
</dbReference>
<dbReference type="RefSeq" id="WP_190267090.1">
    <property type="nucleotide sequence ID" value="NZ_BAABAD010000004.1"/>
</dbReference>
<comment type="caution">
    <text evidence="2">The sequence shown here is derived from an EMBL/GenBank/DDBJ whole genome shotgun (WGS) entry which is preliminary data.</text>
</comment>
<feature type="domain" description="HTH marR-type" evidence="1">
    <location>
        <begin position="17"/>
        <end position="151"/>
    </location>
</feature>
<dbReference type="Pfam" id="PF01047">
    <property type="entry name" value="MarR"/>
    <property type="match status" value="1"/>
</dbReference>
<dbReference type="PRINTS" id="PR00598">
    <property type="entry name" value="HTHMARR"/>
</dbReference>
<protein>
    <submittedName>
        <fullName evidence="2">MarR family transcriptional regulator</fullName>
    </submittedName>
</protein>